<dbReference type="PROSITE" id="PS00614">
    <property type="entry name" value="IGPS"/>
    <property type="match status" value="1"/>
</dbReference>
<evidence type="ECO:0000256" key="7">
    <source>
        <dbReference type="ARBA" id="ARBA00023239"/>
    </source>
</evidence>
<dbReference type="UniPathway" id="UPA00035">
    <property type="reaction ID" value="UER00043"/>
</dbReference>
<dbReference type="GO" id="GO:0004425">
    <property type="term" value="F:indole-3-glycerol-phosphate synthase activity"/>
    <property type="evidence" value="ECO:0007669"/>
    <property type="project" value="UniProtKB-UniRule"/>
</dbReference>
<reference evidence="9 10" key="1">
    <citation type="submission" date="2020-02" db="EMBL/GenBank/DDBJ databases">
        <title>Genome analysis of Thermosulfuriphilus ammonigenes ST65T, an anaerobic thermophilic chemolithoautotrophic bacterium isolated from a deep-sea hydrothermal vent.</title>
        <authorList>
            <person name="Slobodkina G."/>
            <person name="Allioux M."/>
            <person name="Merkel A."/>
            <person name="Alain K."/>
            <person name="Jebbar M."/>
            <person name="Slobodkin A."/>
        </authorList>
    </citation>
    <scope>NUCLEOTIDE SEQUENCE [LARGE SCALE GENOMIC DNA]</scope>
    <source>
        <strain evidence="9 10">ST65</strain>
    </source>
</reference>
<dbReference type="GO" id="GO:0000162">
    <property type="term" value="P:L-tryptophan biosynthetic process"/>
    <property type="evidence" value="ECO:0007669"/>
    <property type="project" value="UniProtKB-UniRule"/>
</dbReference>
<keyword evidence="5 8" id="KW-0822">Tryptophan biosynthesis</keyword>
<dbReference type="AlphaFoldDB" id="A0A6G7PVX8"/>
<proteinExistence type="inferred from homology"/>
<keyword evidence="3 8" id="KW-0028">Amino-acid biosynthesis</keyword>
<dbReference type="Gene3D" id="3.20.20.70">
    <property type="entry name" value="Aldolase class I"/>
    <property type="match status" value="1"/>
</dbReference>
<dbReference type="KEGG" id="tav:G4V39_05020"/>
<accession>A0A6G7PVX8</accession>
<dbReference type="InterPro" id="IPR013785">
    <property type="entry name" value="Aldolase_TIM"/>
</dbReference>
<dbReference type="PANTHER" id="PTHR22854:SF2">
    <property type="entry name" value="INDOLE-3-GLYCEROL-PHOSPHATE SYNTHASE"/>
    <property type="match status" value="1"/>
</dbReference>
<dbReference type="Pfam" id="PF00218">
    <property type="entry name" value="IGPS"/>
    <property type="match status" value="1"/>
</dbReference>
<dbReference type="SUPFAM" id="SSF51366">
    <property type="entry name" value="Ribulose-phoshate binding barrel"/>
    <property type="match status" value="1"/>
</dbReference>
<keyword evidence="10" id="KW-1185">Reference proteome</keyword>
<comment type="pathway">
    <text evidence="2 8">Amino-acid biosynthesis; L-tryptophan biosynthesis; L-tryptophan from chorismate: step 4/5.</text>
</comment>
<keyword evidence="4 8" id="KW-0210">Decarboxylase</keyword>
<dbReference type="FunFam" id="3.20.20.70:FF:000024">
    <property type="entry name" value="Indole-3-glycerol phosphate synthase"/>
    <property type="match status" value="1"/>
</dbReference>
<protein>
    <recommendedName>
        <fullName evidence="8">Indole-3-glycerol phosphate synthase</fullName>
        <shortName evidence="8">IGPS</shortName>
        <ecNumber evidence="8">4.1.1.48</ecNumber>
    </recommendedName>
</protein>
<gene>
    <name evidence="8 9" type="primary">trpC</name>
    <name evidence="9" type="ORF">G4V39_05020</name>
</gene>
<dbReference type="Proteomes" id="UP000502179">
    <property type="component" value="Chromosome"/>
</dbReference>
<dbReference type="GO" id="GO:0004640">
    <property type="term" value="F:phosphoribosylanthranilate isomerase activity"/>
    <property type="evidence" value="ECO:0007669"/>
    <property type="project" value="TreeGrafter"/>
</dbReference>
<dbReference type="NCBIfam" id="NF001377">
    <property type="entry name" value="PRK00278.2-4"/>
    <property type="match status" value="1"/>
</dbReference>
<dbReference type="CDD" id="cd00331">
    <property type="entry name" value="IGPS"/>
    <property type="match status" value="1"/>
</dbReference>
<evidence type="ECO:0000256" key="3">
    <source>
        <dbReference type="ARBA" id="ARBA00022605"/>
    </source>
</evidence>
<evidence type="ECO:0000256" key="6">
    <source>
        <dbReference type="ARBA" id="ARBA00023141"/>
    </source>
</evidence>
<dbReference type="PANTHER" id="PTHR22854">
    <property type="entry name" value="TRYPTOPHAN BIOSYNTHESIS PROTEIN"/>
    <property type="match status" value="1"/>
</dbReference>
<dbReference type="RefSeq" id="WP_166031889.1">
    <property type="nucleotide sequence ID" value="NZ_CP048877.1"/>
</dbReference>
<dbReference type="InterPro" id="IPR013798">
    <property type="entry name" value="Indole-3-glycerol_P_synth_dom"/>
</dbReference>
<sequence length="258" mass="28034">MTILEEILAQKELEVAALKARGLSQPEVLPEVRPFKEALVRPGISIIAEIKRASPSKGLIAADFDPVAIARDYEAGGAAAISVLTDKKYFKGSLAYIPQVKRAVTLPILRKDFIIDEIQIEEARYAGADAVLLIVAALSPRRLSELLACVRKWGLEALVEVHDASELSVAISAGAEIVGINNRNLKDFTVDIETTVRLRPLIPQGVVVVSESGLKGREDIQRLEEVGVDAALIGESLMREKNRVAKLRELLGKGREAT</sequence>
<evidence type="ECO:0000256" key="8">
    <source>
        <dbReference type="HAMAP-Rule" id="MF_00134"/>
    </source>
</evidence>
<comment type="catalytic activity">
    <reaction evidence="1 8">
        <text>1-(2-carboxyphenylamino)-1-deoxy-D-ribulose 5-phosphate + H(+) = (1S,2R)-1-C-(indol-3-yl)glycerol 3-phosphate + CO2 + H2O</text>
        <dbReference type="Rhea" id="RHEA:23476"/>
        <dbReference type="ChEBI" id="CHEBI:15377"/>
        <dbReference type="ChEBI" id="CHEBI:15378"/>
        <dbReference type="ChEBI" id="CHEBI:16526"/>
        <dbReference type="ChEBI" id="CHEBI:58613"/>
        <dbReference type="ChEBI" id="CHEBI:58866"/>
        <dbReference type="EC" id="4.1.1.48"/>
    </reaction>
</comment>
<dbReference type="EC" id="4.1.1.48" evidence="8"/>
<dbReference type="InterPro" id="IPR001468">
    <property type="entry name" value="Indole-3-GlycerolPSynthase_CS"/>
</dbReference>
<evidence type="ECO:0000256" key="4">
    <source>
        <dbReference type="ARBA" id="ARBA00022793"/>
    </source>
</evidence>
<dbReference type="InterPro" id="IPR011060">
    <property type="entry name" value="RibuloseP-bd_barrel"/>
</dbReference>
<evidence type="ECO:0000256" key="2">
    <source>
        <dbReference type="ARBA" id="ARBA00004696"/>
    </source>
</evidence>
<dbReference type="EMBL" id="CP048877">
    <property type="protein sequence ID" value="QIJ71671.1"/>
    <property type="molecule type" value="Genomic_DNA"/>
</dbReference>
<dbReference type="HAMAP" id="MF_00134_B">
    <property type="entry name" value="IGPS_B"/>
    <property type="match status" value="1"/>
</dbReference>
<keyword evidence="6 8" id="KW-0057">Aromatic amino acid biosynthesis</keyword>
<comment type="similarity">
    <text evidence="8">Belongs to the TrpC family.</text>
</comment>
<evidence type="ECO:0000313" key="10">
    <source>
        <dbReference type="Proteomes" id="UP000502179"/>
    </source>
</evidence>
<name>A0A6G7PVX8_9BACT</name>
<organism evidence="9 10">
    <name type="scientific">Thermosulfuriphilus ammonigenes</name>
    <dbReference type="NCBI Taxonomy" id="1936021"/>
    <lineage>
        <taxon>Bacteria</taxon>
        <taxon>Pseudomonadati</taxon>
        <taxon>Thermodesulfobacteriota</taxon>
        <taxon>Thermodesulfobacteria</taxon>
        <taxon>Thermodesulfobacteriales</taxon>
        <taxon>Thermodesulfobacteriaceae</taxon>
        <taxon>Thermosulfuriphilus</taxon>
    </lineage>
</organism>
<keyword evidence="7 8" id="KW-0456">Lyase</keyword>
<dbReference type="HAMAP" id="MF_00134_A">
    <property type="entry name" value="IGPS_A"/>
    <property type="match status" value="1"/>
</dbReference>
<evidence type="ECO:0000256" key="5">
    <source>
        <dbReference type="ARBA" id="ARBA00022822"/>
    </source>
</evidence>
<evidence type="ECO:0000313" key="9">
    <source>
        <dbReference type="EMBL" id="QIJ71671.1"/>
    </source>
</evidence>
<evidence type="ECO:0000256" key="1">
    <source>
        <dbReference type="ARBA" id="ARBA00001633"/>
    </source>
</evidence>
<dbReference type="InterPro" id="IPR045186">
    <property type="entry name" value="Indole-3-glycerol_P_synth"/>
</dbReference>